<dbReference type="InterPro" id="IPR029063">
    <property type="entry name" value="SAM-dependent_MTases_sf"/>
</dbReference>
<evidence type="ECO:0000313" key="2">
    <source>
        <dbReference type="Proteomes" id="UP001597417"/>
    </source>
</evidence>
<protein>
    <submittedName>
        <fullName evidence="1">Class I SAM-dependent methyltransferase</fullName>
        <ecNumber evidence="1">2.1.1.222</ecNumber>
        <ecNumber evidence="1">2.1.1.64</ecNumber>
    </submittedName>
</protein>
<dbReference type="SUPFAM" id="SSF53335">
    <property type="entry name" value="S-adenosyl-L-methionine-dependent methyltransferases"/>
    <property type="match status" value="1"/>
</dbReference>
<organism evidence="1 2">
    <name type="scientific">Amycolatopsis pigmentata</name>
    <dbReference type="NCBI Taxonomy" id="450801"/>
    <lineage>
        <taxon>Bacteria</taxon>
        <taxon>Bacillati</taxon>
        <taxon>Actinomycetota</taxon>
        <taxon>Actinomycetes</taxon>
        <taxon>Pseudonocardiales</taxon>
        <taxon>Pseudonocardiaceae</taxon>
        <taxon>Amycolatopsis</taxon>
    </lineage>
</organism>
<name>A0ABW5FVI5_9PSEU</name>
<accession>A0ABW5FVI5</accession>
<dbReference type="CDD" id="cd02440">
    <property type="entry name" value="AdoMet_MTases"/>
    <property type="match status" value="1"/>
</dbReference>
<gene>
    <name evidence="1" type="ORF">ACFSXZ_22210</name>
</gene>
<comment type="caution">
    <text evidence="1">The sequence shown here is derived from an EMBL/GenBank/DDBJ whole genome shotgun (WGS) entry which is preliminary data.</text>
</comment>
<keyword evidence="1" id="KW-0808">Transferase</keyword>
<dbReference type="EC" id="2.1.1.64" evidence="1"/>
<proteinExistence type="predicted"/>
<reference evidence="2" key="1">
    <citation type="journal article" date="2019" name="Int. J. Syst. Evol. Microbiol.">
        <title>The Global Catalogue of Microorganisms (GCM) 10K type strain sequencing project: providing services to taxonomists for standard genome sequencing and annotation.</title>
        <authorList>
            <consortium name="The Broad Institute Genomics Platform"/>
            <consortium name="The Broad Institute Genome Sequencing Center for Infectious Disease"/>
            <person name="Wu L."/>
            <person name="Ma J."/>
        </authorList>
    </citation>
    <scope>NUCLEOTIDE SEQUENCE [LARGE SCALE GENOMIC DNA]</scope>
    <source>
        <strain evidence="2">CGMCC 4.7645</strain>
    </source>
</reference>
<dbReference type="GO" id="GO:0102208">
    <property type="term" value="F:2-polyprenyl-6-hydroxyphenol methylase activity"/>
    <property type="evidence" value="ECO:0007669"/>
    <property type="project" value="UniProtKB-EC"/>
</dbReference>
<dbReference type="EC" id="2.1.1.222" evidence="1"/>
<dbReference type="GO" id="GO:0061542">
    <property type="term" value="F:3-demethylubiquinol 3-O-methyltransferase activity"/>
    <property type="evidence" value="ECO:0007669"/>
    <property type="project" value="UniProtKB-EC"/>
</dbReference>
<sequence>MPPTLAQLKPLLPEPPARVLEAGCGRGALAAALLDLGYDVTGVDRSAEMAAAATERGVAVIQADVHDVSGEYDVVLFTRSLHHAEDLDDILAHAATLLAPGGQIVIEEFAWERVTHTAADFLYDNRALLVAAGLLDAELPSGDLLDAWVEGHDFLHRGSAMLAALRRVGSEMTTVDTAMLWRLVDGRGGSWIEPVTHAADALNAIRRAEERRIAAAALPSVGLLASVRR</sequence>
<dbReference type="PANTHER" id="PTHR43861">
    <property type="entry name" value="TRANS-ACONITATE 2-METHYLTRANSFERASE-RELATED"/>
    <property type="match status" value="1"/>
</dbReference>
<dbReference type="Proteomes" id="UP001597417">
    <property type="component" value="Unassembled WGS sequence"/>
</dbReference>
<dbReference type="PANTHER" id="PTHR43861:SF1">
    <property type="entry name" value="TRANS-ACONITATE 2-METHYLTRANSFERASE"/>
    <property type="match status" value="1"/>
</dbReference>
<dbReference type="GO" id="GO:0032259">
    <property type="term" value="P:methylation"/>
    <property type="evidence" value="ECO:0007669"/>
    <property type="project" value="UniProtKB-KW"/>
</dbReference>
<keyword evidence="2" id="KW-1185">Reference proteome</keyword>
<dbReference type="EMBL" id="JBHUKR010000011">
    <property type="protein sequence ID" value="MFD2419049.1"/>
    <property type="molecule type" value="Genomic_DNA"/>
</dbReference>
<keyword evidence="1" id="KW-0489">Methyltransferase</keyword>
<evidence type="ECO:0000313" key="1">
    <source>
        <dbReference type="EMBL" id="MFD2419049.1"/>
    </source>
</evidence>
<dbReference type="RefSeq" id="WP_378267067.1">
    <property type="nucleotide sequence ID" value="NZ_JBHUKR010000011.1"/>
</dbReference>
<dbReference type="Gene3D" id="3.40.50.150">
    <property type="entry name" value="Vaccinia Virus protein VP39"/>
    <property type="match status" value="1"/>
</dbReference>
<dbReference type="Pfam" id="PF13489">
    <property type="entry name" value="Methyltransf_23"/>
    <property type="match status" value="1"/>
</dbReference>